<keyword evidence="3 6" id="KW-0812">Transmembrane</keyword>
<evidence type="ECO:0000256" key="6">
    <source>
        <dbReference type="RuleBase" id="RU363032"/>
    </source>
</evidence>
<feature type="transmembrane region" description="Helical" evidence="6">
    <location>
        <begin position="118"/>
        <end position="145"/>
    </location>
</feature>
<comment type="caution">
    <text evidence="9">The sequence shown here is derived from an EMBL/GenBank/DDBJ whole genome shotgun (WGS) entry which is preliminary data.</text>
</comment>
<name>A0ABS3KUK3_9PROT</name>
<dbReference type="PANTHER" id="PTHR30177">
    <property type="entry name" value="GLYCINE BETAINE/L-PROLINE TRANSPORT SYSTEM PERMEASE PROTEIN PROW"/>
    <property type="match status" value="1"/>
</dbReference>
<accession>A0ABS3KUK3</accession>
<dbReference type="InterPro" id="IPR035906">
    <property type="entry name" value="MetI-like_sf"/>
</dbReference>
<feature type="transmembrane region" description="Helical" evidence="6">
    <location>
        <begin position="45"/>
        <end position="74"/>
    </location>
</feature>
<keyword evidence="5 6" id="KW-0472">Membrane</keyword>
<feature type="domain" description="ABC transmembrane type-1" evidence="8">
    <location>
        <begin position="50"/>
        <end position="231"/>
    </location>
</feature>
<dbReference type="Proteomes" id="UP001518989">
    <property type="component" value="Unassembled WGS sequence"/>
</dbReference>
<keyword evidence="4 6" id="KW-1133">Transmembrane helix</keyword>
<evidence type="ECO:0000259" key="8">
    <source>
        <dbReference type="PROSITE" id="PS50928"/>
    </source>
</evidence>
<dbReference type="SUPFAM" id="SSF161098">
    <property type="entry name" value="MetI-like"/>
    <property type="match status" value="1"/>
</dbReference>
<reference evidence="9 10" key="1">
    <citation type="submission" date="2020-09" db="EMBL/GenBank/DDBJ databases">
        <title>Roseomonas.</title>
        <authorList>
            <person name="Zhu W."/>
        </authorList>
    </citation>
    <scope>NUCLEOTIDE SEQUENCE [LARGE SCALE GENOMIC DNA]</scope>
    <source>
        <strain evidence="9 10">573</strain>
    </source>
</reference>
<evidence type="ECO:0000256" key="7">
    <source>
        <dbReference type="SAM" id="SignalP"/>
    </source>
</evidence>
<feature type="transmembrane region" description="Helical" evidence="6">
    <location>
        <begin position="86"/>
        <end position="112"/>
    </location>
</feature>
<comment type="subcellular location">
    <subcellularLocation>
        <location evidence="1 6">Cell membrane</location>
        <topology evidence="1 6">Multi-pass membrane protein</topology>
    </subcellularLocation>
</comment>
<feature type="transmembrane region" description="Helical" evidence="6">
    <location>
        <begin position="166"/>
        <end position="192"/>
    </location>
</feature>
<dbReference type="RefSeq" id="WP_207419345.1">
    <property type="nucleotide sequence ID" value="NZ_CP061177.1"/>
</dbReference>
<dbReference type="InterPro" id="IPR051204">
    <property type="entry name" value="ABC_transp_perm/SBD"/>
</dbReference>
<feature type="transmembrane region" description="Helical" evidence="6">
    <location>
        <begin position="212"/>
        <end position="231"/>
    </location>
</feature>
<protein>
    <submittedName>
        <fullName evidence="9">ABC transporter permease</fullName>
    </submittedName>
</protein>
<evidence type="ECO:0000256" key="5">
    <source>
        <dbReference type="ARBA" id="ARBA00023136"/>
    </source>
</evidence>
<evidence type="ECO:0000256" key="1">
    <source>
        <dbReference type="ARBA" id="ARBA00004651"/>
    </source>
</evidence>
<dbReference type="CDD" id="cd06261">
    <property type="entry name" value="TM_PBP2"/>
    <property type="match status" value="1"/>
</dbReference>
<dbReference type="Pfam" id="PF00528">
    <property type="entry name" value="BPD_transp_1"/>
    <property type="match status" value="1"/>
</dbReference>
<feature type="signal peptide" evidence="7">
    <location>
        <begin position="1"/>
        <end position="20"/>
    </location>
</feature>
<proteinExistence type="inferred from homology"/>
<evidence type="ECO:0000256" key="3">
    <source>
        <dbReference type="ARBA" id="ARBA00022692"/>
    </source>
</evidence>
<gene>
    <name evidence="9" type="ORF">IAI61_19225</name>
</gene>
<comment type="similarity">
    <text evidence="6">Belongs to the binding-protein-dependent transport system permease family.</text>
</comment>
<evidence type="ECO:0000256" key="4">
    <source>
        <dbReference type="ARBA" id="ARBA00022989"/>
    </source>
</evidence>
<dbReference type="Gene3D" id="1.10.3720.10">
    <property type="entry name" value="MetI-like"/>
    <property type="match status" value="1"/>
</dbReference>
<dbReference type="InterPro" id="IPR000515">
    <property type="entry name" value="MetI-like"/>
</dbReference>
<feature type="chain" id="PRO_5045756509" evidence="7">
    <location>
        <begin position="21"/>
        <end position="238"/>
    </location>
</feature>
<organism evidence="9 10">
    <name type="scientific">Roseomonas haemaphysalidis</name>
    <dbReference type="NCBI Taxonomy" id="2768162"/>
    <lineage>
        <taxon>Bacteria</taxon>
        <taxon>Pseudomonadati</taxon>
        <taxon>Pseudomonadota</taxon>
        <taxon>Alphaproteobacteria</taxon>
        <taxon>Acetobacterales</taxon>
        <taxon>Roseomonadaceae</taxon>
        <taxon>Roseomonas</taxon>
    </lineage>
</organism>
<keyword evidence="2 6" id="KW-0813">Transport</keyword>
<evidence type="ECO:0000313" key="10">
    <source>
        <dbReference type="Proteomes" id="UP001518989"/>
    </source>
</evidence>
<evidence type="ECO:0000256" key="2">
    <source>
        <dbReference type="ARBA" id="ARBA00022448"/>
    </source>
</evidence>
<keyword evidence="7" id="KW-0732">Signal</keyword>
<dbReference type="EMBL" id="JACTNG010000013">
    <property type="protein sequence ID" value="MBO1081166.1"/>
    <property type="molecule type" value="Genomic_DNA"/>
</dbReference>
<dbReference type="PROSITE" id="PS50928">
    <property type="entry name" value="ABC_TM1"/>
    <property type="match status" value="1"/>
</dbReference>
<sequence length="238" mass="24263">MPRRVLSVLLQALAFLAALAAAPHLGGLWGALFPEVQRPVWEQRSWFALLGSHLLLSLGAVAVAATLGLAGGVLATRPGGRRLRPLVDAVFSLAQAVPPIAVIALALPALGFGAAPTLLALVLYACLPVLRGAVAGLDGVSPAVLDAARGIGMGRWRMLAQIELPLALPVVLSGLRLAVVLSIATAAVGAMAGAECLGTPIVVGLANNNGAYVLQGGLFTAWLALLADRAVRLLEPAR</sequence>
<evidence type="ECO:0000313" key="9">
    <source>
        <dbReference type="EMBL" id="MBO1081166.1"/>
    </source>
</evidence>
<keyword evidence="10" id="KW-1185">Reference proteome</keyword>